<name>A0A366GJB9_9GAMM</name>
<evidence type="ECO:0000313" key="1">
    <source>
        <dbReference type="EMBL" id="RBP26479.1"/>
    </source>
</evidence>
<dbReference type="Proteomes" id="UP000252995">
    <property type="component" value="Unassembled WGS sequence"/>
</dbReference>
<organism evidence="1 2">
    <name type="scientific">Marinobacter pelagius</name>
    <dbReference type="NCBI Taxonomy" id="379482"/>
    <lineage>
        <taxon>Bacteria</taxon>
        <taxon>Pseudomonadati</taxon>
        <taxon>Pseudomonadota</taxon>
        <taxon>Gammaproteobacteria</taxon>
        <taxon>Pseudomonadales</taxon>
        <taxon>Marinobacteraceae</taxon>
        <taxon>Marinobacter</taxon>
    </lineage>
</organism>
<evidence type="ECO:0000313" key="2">
    <source>
        <dbReference type="Proteomes" id="UP000252995"/>
    </source>
</evidence>
<dbReference type="AlphaFoldDB" id="A0A366GJB9"/>
<dbReference type="EMBL" id="QNRO01000018">
    <property type="protein sequence ID" value="RBP26479.1"/>
    <property type="molecule type" value="Genomic_DNA"/>
</dbReference>
<reference evidence="1 2" key="1">
    <citation type="submission" date="2018-06" db="EMBL/GenBank/DDBJ databases">
        <title>Freshwater and sediment microbial communities from various areas in North America, analyzing microbe dynamics in response to fracking.</title>
        <authorList>
            <person name="Lamendella R."/>
        </authorList>
    </citation>
    <scope>NUCLEOTIDE SEQUENCE [LARGE SCALE GENOMIC DNA]</scope>
    <source>
        <strain evidence="1 2">114J</strain>
    </source>
</reference>
<proteinExistence type="predicted"/>
<sequence length="85" mass="9407">MLKCRRLLEREGLTGKLFEAINAHLAGQGLMLREGTVVDATLLAASPSTKNRARKRDPEMHQARSLLHGEETDVMYLCWVVSASG</sequence>
<comment type="caution">
    <text evidence="1">The sequence shown here is derived from an EMBL/GenBank/DDBJ whole genome shotgun (WGS) entry which is preliminary data.</text>
</comment>
<accession>A0A366GJB9</accession>
<gene>
    <name evidence="1" type="ORF">DET50_11861</name>
</gene>
<protein>
    <submittedName>
        <fullName evidence="1">Uncharacterized protein</fullName>
    </submittedName>
</protein>